<keyword evidence="2" id="KW-1185">Reference proteome</keyword>
<organism evidence="1 2">
    <name type="scientific">Thermococcus cleftensis (strain DSM 27260 / KACC 17922 / CL1)</name>
    <dbReference type="NCBI Taxonomy" id="163003"/>
    <lineage>
        <taxon>Archaea</taxon>
        <taxon>Methanobacteriati</taxon>
        <taxon>Methanobacteriota</taxon>
        <taxon>Thermococci</taxon>
        <taxon>Thermococcales</taxon>
        <taxon>Thermococcaceae</taxon>
        <taxon>Thermococcus</taxon>
    </lineage>
</organism>
<dbReference type="EMBL" id="CP003651">
    <property type="protein sequence ID" value="AFL94978.1"/>
    <property type="molecule type" value="Genomic_DNA"/>
</dbReference>
<reference evidence="1 2" key="1">
    <citation type="journal article" date="2012" name="J. Bacteriol.">
        <title>Complete Genome Sequence of the Hyperthermophilic Archaeon Thermococcus sp. Strain CL1, Isolated from a Paralvinella sp. Polychaete Worm Collected from a Hydrothermal Vent.</title>
        <authorList>
            <person name="Jung J.H."/>
            <person name="Holden J.F."/>
            <person name="Seo D.H."/>
            <person name="Park K.H."/>
            <person name="Shin H."/>
            <person name="Ryu S."/>
            <person name="Lee J.H."/>
            <person name="Park C.S."/>
        </authorList>
    </citation>
    <scope>NUCLEOTIDE SEQUENCE [LARGE SCALE GENOMIC DNA]</scope>
    <source>
        <strain evidence="2">DSM 27260 / KACC 17922 / CL1</strain>
    </source>
</reference>
<proteinExistence type="predicted"/>
<dbReference type="OrthoDB" id="85696at2157"/>
<dbReference type="Proteomes" id="UP000006064">
    <property type="component" value="Chromosome"/>
</dbReference>
<name>I3ZTE4_THECF</name>
<dbReference type="HOGENOM" id="CLU_382952_0_0_2"/>
<dbReference type="GeneID" id="13038470"/>
<dbReference type="KEGG" id="thm:CL1_0773"/>
<dbReference type="RefSeq" id="WP_014788614.1">
    <property type="nucleotide sequence ID" value="NC_018015.1"/>
</dbReference>
<accession>I3ZTE4</accession>
<protein>
    <submittedName>
        <fullName evidence="1">Uncharacterized protein</fullName>
    </submittedName>
</protein>
<dbReference type="AlphaFoldDB" id="I3ZTE4"/>
<sequence>MRRRGFVFTLDAVLAVLLVTMFVVSMVQVTSTSSQVYSTYMRSQSKYMAEDTLTMLRTVPLRELVPPEKLEEWMSGTDPVINTTLVTPDMSPIDIVSTYWATDPLYPEVDFKHKAEIIMGYVLNNTLKGYNYEMMINDYTSPYLKKTGSDSSASPDVIPATLIISGYAYNQTPRGYMARAFLTKAEYTRSDLFGWFRVLAAAESSDGTSNTLTVTRKINIPAVDEDSIYEADGNFIHRLYEEEDVYINGQKVTLTYSEPNAPNLERYLVPGDNEVKMVFRDYKAQDGYAGEIGIGSGTTIYVNYKSNSLNVDDPGLVKVYNITSSYTGFMYLLENFVPGNITSIDMKFKVEGAEVVRLYYGLGGNLYLLAEKRVDPNSIETVEFTNSTIADALDDYGITYEDLSKMVFDFVIAVDAKYDDDKQHFYYGGASSDSYPCNDCGGVRERVLYGYPDSYVKIGYISKVVTSRYSIPLSIYVDYNDPTYSDPTGYHCGVQTYKSMSVSYTLPSKAIPWYADLWVGYCFDSSTTQTLEENGEEFYSGPNGRYAIRIAYTKMFDWMMREGDNTFTATLSVGVNEGGTSYREGATRGIIKYFIEGYAGYGEVFPKALQGYPDYQGYRLQYYYGPSSEPRTILIGDPPYKDISIDELDPTRYAVDDAILRLFEKLNYENDQNPDEWKSEPFDGSRENPIDVDLPESVRIDFVSMGNIPGLFEPITITLRVWREG</sequence>
<evidence type="ECO:0000313" key="2">
    <source>
        <dbReference type="Proteomes" id="UP000006064"/>
    </source>
</evidence>
<dbReference type="STRING" id="163003.CL1_0773"/>
<evidence type="ECO:0000313" key="1">
    <source>
        <dbReference type="EMBL" id="AFL94978.1"/>
    </source>
</evidence>
<gene>
    <name evidence="1" type="ORF">CL1_0773</name>
</gene>